<proteinExistence type="predicted"/>
<evidence type="ECO:0008006" key="4">
    <source>
        <dbReference type="Google" id="ProtNLM"/>
    </source>
</evidence>
<reference evidence="3" key="1">
    <citation type="submission" date="2019-12" db="EMBL/GenBank/DDBJ databases">
        <title>An insight into the sialome of adult female Ixodes ricinus ticks feeding for 6 days.</title>
        <authorList>
            <person name="Perner J."/>
            <person name="Ribeiro J.M.C."/>
        </authorList>
    </citation>
    <scope>NUCLEOTIDE SEQUENCE</scope>
    <source>
        <strain evidence="3">Semi-engorged</strain>
        <tissue evidence="3">Salivary glands</tissue>
    </source>
</reference>
<dbReference type="EMBL" id="GIFC01005705">
    <property type="protein sequence ID" value="MXU87788.1"/>
    <property type="molecule type" value="Transcribed_RNA"/>
</dbReference>
<name>A0A6B0U838_IXORI</name>
<keyword evidence="2" id="KW-0732">Signal</keyword>
<evidence type="ECO:0000313" key="3">
    <source>
        <dbReference type="EMBL" id="MXU87788.1"/>
    </source>
</evidence>
<keyword evidence="1" id="KW-0812">Transmembrane</keyword>
<organism evidence="3">
    <name type="scientific">Ixodes ricinus</name>
    <name type="common">Common tick</name>
    <name type="synonym">Acarus ricinus</name>
    <dbReference type="NCBI Taxonomy" id="34613"/>
    <lineage>
        <taxon>Eukaryota</taxon>
        <taxon>Metazoa</taxon>
        <taxon>Ecdysozoa</taxon>
        <taxon>Arthropoda</taxon>
        <taxon>Chelicerata</taxon>
        <taxon>Arachnida</taxon>
        <taxon>Acari</taxon>
        <taxon>Parasitiformes</taxon>
        <taxon>Ixodida</taxon>
        <taxon>Ixodoidea</taxon>
        <taxon>Ixodidae</taxon>
        <taxon>Ixodinae</taxon>
        <taxon>Ixodes</taxon>
    </lineage>
</organism>
<feature type="signal peptide" evidence="2">
    <location>
        <begin position="1"/>
        <end position="26"/>
    </location>
</feature>
<evidence type="ECO:0000256" key="1">
    <source>
        <dbReference type="SAM" id="Phobius"/>
    </source>
</evidence>
<keyword evidence="1" id="KW-0472">Membrane</keyword>
<protein>
    <recommendedName>
        <fullName evidence="4">Secreted protein</fullName>
    </recommendedName>
</protein>
<feature type="chain" id="PRO_5025328407" description="Secreted protein" evidence="2">
    <location>
        <begin position="27"/>
        <end position="98"/>
    </location>
</feature>
<keyword evidence="1" id="KW-1133">Transmembrane helix</keyword>
<dbReference type="AlphaFoldDB" id="A0A6B0U838"/>
<accession>A0A6B0U838</accession>
<feature type="transmembrane region" description="Helical" evidence="1">
    <location>
        <begin position="75"/>
        <end position="97"/>
    </location>
</feature>
<sequence length="98" mass="10377">MAVISSRVHCNLLGLLTALLVQGVVGDLRGVGQEGDHCVEQGLDPLVLQGAAHEHREELALQAGTPDPRLQAPLFYLPCNGLALAYVGCTLFCCLGIR</sequence>
<evidence type="ECO:0000256" key="2">
    <source>
        <dbReference type="SAM" id="SignalP"/>
    </source>
</evidence>